<dbReference type="EMBL" id="MIKG01000041">
    <property type="protein sequence ID" value="RAO74361.1"/>
    <property type="molecule type" value="Genomic_DNA"/>
</dbReference>
<dbReference type="RefSeq" id="XP_040738875.1">
    <property type="nucleotide sequence ID" value="XM_040872996.1"/>
</dbReference>
<sequence length="433" mass="49254">MTLAVAAVAGMWFEPYKHQCRHFFEEARQLAMPALSTSYRELSALDVLWTTTKLHDLQLQVLLLEYAIWSKESELESWAFRHISLLFVLVFQSSQALPAAIVENVELNAVNKTRLDLQSTGEAPPSWASWIYDEELKRTIFALYCLSTKASHFLGHEVYVPIKVEVLRMPASDDLFNASMEADWEQCRKCESRKPDQSSLRGALLAITYLRPDYEKTYASLSPFGRHILLCGITAKATEATRQPLLYDSFDAYVASDLPSLKLKDDFLKALRAFHRFLRPNPACLSIYAPCNTMDIQSLLLVCHLEISFLYSTAEDVSEYISDNLRSAFIVALQPFSDISKHGYIEIATQGPWRLDKASYYATRIVTQVIMKWITKICALASKGRVEEADKGLYLQLTRLVMQSPGFNNAADLEINYNPATVARARYARIWIN</sequence>
<dbReference type="OrthoDB" id="6077919at2759"/>
<gene>
    <name evidence="1" type="ORF">BHQ10_010373</name>
</gene>
<organism evidence="1 2">
    <name type="scientific">Talaromyces amestolkiae</name>
    <dbReference type="NCBI Taxonomy" id="1196081"/>
    <lineage>
        <taxon>Eukaryota</taxon>
        <taxon>Fungi</taxon>
        <taxon>Dikarya</taxon>
        <taxon>Ascomycota</taxon>
        <taxon>Pezizomycotina</taxon>
        <taxon>Eurotiomycetes</taxon>
        <taxon>Eurotiomycetidae</taxon>
        <taxon>Eurotiales</taxon>
        <taxon>Trichocomaceae</taxon>
        <taxon>Talaromyces</taxon>
        <taxon>Talaromyces sect. Talaromyces</taxon>
    </lineage>
</organism>
<name>A0A364LF96_TALAM</name>
<accession>A0A364LF96</accession>
<dbReference type="GeneID" id="63799587"/>
<comment type="caution">
    <text evidence="1">The sequence shown here is derived from an EMBL/GenBank/DDBJ whole genome shotgun (WGS) entry which is preliminary data.</text>
</comment>
<protein>
    <recommendedName>
        <fullName evidence="3">Transcription factor domain-containing protein</fullName>
    </recommendedName>
</protein>
<dbReference type="Proteomes" id="UP000249363">
    <property type="component" value="Unassembled WGS sequence"/>
</dbReference>
<keyword evidence="2" id="KW-1185">Reference proteome</keyword>
<evidence type="ECO:0008006" key="3">
    <source>
        <dbReference type="Google" id="ProtNLM"/>
    </source>
</evidence>
<dbReference type="STRING" id="1196081.A0A364LF96"/>
<evidence type="ECO:0000313" key="2">
    <source>
        <dbReference type="Proteomes" id="UP000249363"/>
    </source>
</evidence>
<evidence type="ECO:0000313" key="1">
    <source>
        <dbReference type="EMBL" id="RAO74361.1"/>
    </source>
</evidence>
<dbReference type="AlphaFoldDB" id="A0A364LF96"/>
<reference evidence="1 2" key="1">
    <citation type="journal article" date="2017" name="Biotechnol. Biofuels">
        <title>Differential beta-glucosidase expression as a function of carbon source availability in Talaromyces amestolkiae: a genomic and proteomic approach.</title>
        <authorList>
            <person name="de Eugenio L.I."/>
            <person name="Mendez-Liter J.A."/>
            <person name="Nieto-Dominguez M."/>
            <person name="Alonso L."/>
            <person name="Gil-Munoz J."/>
            <person name="Barriuso J."/>
            <person name="Prieto A."/>
            <person name="Martinez M.J."/>
        </authorList>
    </citation>
    <scope>NUCLEOTIDE SEQUENCE [LARGE SCALE GENOMIC DNA]</scope>
    <source>
        <strain evidence="1 2">CIB</strain>
    </source>
</reference>
<proteinExistence type="predicted"/>